<proteinExistence type="predicted"/>
<evidence type="ECO:0000313" key="2">
    <source>
        <dbReference type="Proteomes" id="UP000267164"/>
    </source>
</evidence>
<dbReference type="CDD" id="cd07812">
    <property type="entry name" value="SRPBCC"/>
    <property type="match status" value="1"/>
</dbReference>
<organism evidence="1 2">
    <name type="scientific">Nocardia yunnanensis</name>
    <dbReference type="NCBI Taxonomy" id="2382165"/>
    <lineage>
        <taxon>Bacteria</taxon>
        <taxon>Bacillati</taxon>
        <taxon>Actinomycetota</taxon>
        <taxon>Actinomycetes</taxon>
        <taxon>Mycobacteriales</taxon>
        <taxon>Nocardiaceae</taxon>
        <taxon>Nocardia</taxon>
    </lineage>
</organism>
<evidence type="ECO:0000313" key="1">
    <source>
        <dbReference type="EMBL" id="AYF77755.1"/>
    </source>
</evidence>
<gene>
    <name evidence="1" type="ORF">D7D52_32510</name>
</gene>
<dbReference type="Pfam" id="PF10604">
    <property type="entry name" value="Polyketide_cyc2"/>
    <property type="match status" value="1"/>
</dbReference>
<keyword evidence="2" id="KW-1185">Reference proteome</keyword>
<dbReference type="Proteomes" id="UP000267164">
    <property type="component" value="Chromosome"/>
</dbReference>
<accession>A0A386ZMF0</accession>
<dbReference type="Gene3D" id="3.30.530.20">
    <property type="match status" value="1"/>
</dbReference>
<dbReference type="InterPro" id="IPR023393">
    <property type="entry name" value="START-like_dom_sf"/>
</dbReference>
<dbReference type="AlphaFoldDB" id="A0A386ZMF0"/>
<dbReference type="KEGG" id="nyu:D7D52_32510"/>
<dbReference type="SUPFAM" id="SSF55961">
    <property type="entry name" value="Bet v1-like"/>
    <property type="match status" value="1"/>
</dbReference>
<name>A0A386ZMF0_9NOCA</name>
<dbReference type="EMBL" id="CP032568">
    <property type="protein sequence ID" value="AYF77755.1"/>
    <property type="molecule type" value="Genomic_DNA"/>
</dbReference>
<sequence>MTKQNLTATIAIDAAPQQVWSAVSDLRRMPEWSEQCRLMRPLGTVREGARTLNMNRQGWKYWPTTSRIERFEPGRVIAFRTLSNNSVWSFEITPTPTGSTLTHRRTVPPSGTTWISRTIVEHLLGGEEPFDLEMVAGMQATIARIKSAVELSHVS</sequence>
<dbReference type="InterPro" id="IPR019587">
    <property type="entry name" value="Polyketide_cyclase/dehydratase"/>
</dbReference>
<protein>
    <submittedName>
        <fullName evidence="1">SRPBCC family protein</fullName>
    </submittedName>
</protein>
<dbReference type="RefSeq" id="WP_120742533.1">
    <property type="nucleotide sequence ID" value="NZ_CP032568.1"/>
</dbReference>
<dbReference type="OrthoDB" id="4618973at2"/>
<reference evidence="1 2" key="1">
    <citation type="submission" date="2018-09" db="EMBL/GenBank/DDBJ databases">
        <title>Nocardia yunnanensis sp. nov., an actinomycete isolated from a soil sample.</title>
        <authorList>
            <person name="Zhang J."/>
        </authorList>
    </citation>
    <scope>NUCLEOTIDE SEQUENCE [LARGE SCALE GENOMIC DNA]</scope>
    <source>
        <strain evidence="1 2">CFHS0054</strain>
    </source>
</reference>